<keyword evidence="2" id="KW-1185">Reference proteome</keyword>
<feature type="region of interest" description="Disordered" evidence="1">
    <location>
        <begin position="119"/>
        <end position="143"/>
    </location>
</feature>
<dbReference type="RefSeq" id="XP_010930430.1">
    <property type="nucleotide sequence ID" value="XM_010932128.3"/>
</dbReference>
<dbReference type="OrthoDB" id="663108at2759"/>
<evidence type="ECO:0000256" key="1">
    <source>
        <dbReference type="SAM" id="MobiDB-lite"/>
    </source>
</evidence>
<evidence type="ECO:0000313" key="2">
    <source>
        <dbReference type="Proteomes" id="UP000504607"/>
    </source>
</evidence>
<accession>A0A6I9RYK2</accession>
<dbReference type="Proteomes" id="UP000504607">
    <property type="component" value="Chromosome 9"/>
</dbReference>
<dbReference type="PANTHER" id="PTHR34278">
    <property type="entry name" value="PROTEIN THI031, PUTATIVE-RELATED"/>
    <property type="match status" value="1"/>
</dbReference>
<name>A0A6I9RYK2_ELAGV</name>
<evidence type="ECO:0000313" key="3">
    <source>
        <dbReference type="RefSeq" id="XP_010930430.1"/>
    </source>
</evidence>
<protein>
    <submittedName>
        <fullName evidence="3">Uncharacterized protein LOC105051598</fullName>
    </submittedName>
</protein>
<dbReference type="PANTHER" id="PTHR34278:SF1">
    <property type="entry name" value="PROTEIN THI031, PUTATIVE-RELATED"/>
    <property type="match status" value="1"/>
</dbReference>
<gene>
    <name evidence="3" type="primary">LOC105051598</name>
</gene>
<reference evidence="3" key="1">
    <citation type="submission" date="2025-08" db="UniProtKB">
        <authorList>
            <consortium name="RefSeq"/>
        </authorList>
    </citation>
    <scope>IDENTIFICATION</scope>
</reference>
<sequence length="179" mass="20113">MRREGRQHGLVITCSLPDTHPKPKSRVLNRLDGPPTAGVYTKVPTKPTNHSKFTGRCSKTMWASCHFRPAYKSKDKAKGNHKLKSSAMDSGGKLWFNGVSATRVLDHLYEDNWTIESDGDAEYASNDEGLDEEKHGPSTEESRVRLVNDDGIGLDRIRPEMMKEDDVNEDWVLVEGCEL</sequence>
<feature type="region of interest" description="Disordered" evidence="1">
    <location>
        <begin position="30"/>
        <end position="52"/>
    </location>
</feature>
<proteinExistence type="predicted"/>
<dbReference type="AlphaFoldDB" id="A0A6I9RYK2"/>
<organism evidence="2 3">
    <name type="scientific">Elaeis guineensis var. tenera</name>
    <name type="common">Oil palm</name>
    <dbReference type="NCBI Taxonomy" id="51953"/>
    <lineage>
        <taxon>Eukaryota</taxon>
        <taxon>Viridiplantae</taxon>
        <taxon>Streptophyta</taxon>
        <taxon>Embryophyta</taxon>
        <taxon>Tracheophyta</taxon>
        <taxon>Spermatophyta</taxon>
        <taxon>Magnoliopsida</taxon>
        <taxon>Liliopsida</taxon>
        <taxon>Arecaceae</taxon>
        <taxon>Arecoideae</taxon>
        <taxon>Cocoseae</taxon>
        <taxon>Elaeidinae</taxon>
        <taxon>Elaeis</taxon>
    </lineage>
</organism>
<dbReference type="InParanoid" id="A0A6I9RYK2"/>
<feature type="compositionally biased region" description="Basic and acidic residues" evidence="1">
    <location>
        <begin position="132"/>
        <end position="143"/>
    </location>
</feature>